<evidence type="ECO:0000313" key="7">
    <source>
        <dbReference type="EMBL" id="MFD1704343.1"/>
    </source>
</evidence>
<name>A0ABW4KAE7_9HYPH</name>
<dbReference type="EC" id="1.-.-.-" evidence="7"/>
<proteinExistence type="inferred from homology"/>
<evidence type="ECO:0000256" key="5">
    <source>
        <dbReference type="ARBA" id="ARBA00033748"/>
    </source>
</evidence>
<dbReference type="PANTHER" id="PTHR30011">
    <property type="entry name" value="ALKANESULFONATE MONOOXYGENASE-RELATED"/>
    <property type="match status" value="1"/>
</dbReference>
<dbReference type="PANTHER" id="PTHR30011:SF16">
    <property type="entry name" value="C2H2 FINGER DOMAIN TRANSCRIPTION FACTOR (EUROFUNG)-RELATED"/>
    <property type="match status" value="1"/>
</dbReference>
<dbReference type="RefSeq" id="WP_378800404.1">
    <property type="nucleotide sequence ID" value="NZ_JBHUER010000010.1"/>
</dbReference>
<dbReference type="Pfam" id="PF00296">
    <property type="entry name" value="Bac_luciferase"/>
    <property type="match status" value="1"/>
</dbReference>
<organism evidence="7 8">
    <name type="scientific">Methylopila henanensis</name>
    <dbReference type="NCBI Taxonomy" id="873516"/>
    <lineage>
        <taxon>Bacteria</taxon>
        <taxon>Pseudomonadati</taxon>
        <taxon>Pseudomonadota</taxon>
        <taxon>Alphaproteobacteria</taxon>
        <taxon>Hyphomicrobiales</taxon>
        <taxon>Methylopilaceae</taxon>
        <taxon>Methylopila</taxon>
    </lineage>
</organism>
<dbReference type="InterPro" id="IPR011251">
    <property type="entry name" value="Luciferase-like_dom"/>
</dbReference>
<keyword evidence="3 7" id="KW-0560">Oxidoreductase</keyword>
<comment type="caution">
    <text evidence="7">The sequence shown here is derived from an EMBL/GenBank/DDBJ whole genome shotgun (WGS) entry which is preliminary data.</text>
</comment>
<dbReference type="InterPro" id="IPR016215">
    <property type="entry name" value="NTA_MOA"/>
</dbReference>
<sequence length="466" mass="50268">MTGRPKPKREIRLNAFSMNAVGHQSPGLWRHPRDRSAEFNRLGYWMELAKTLEAGLFDGLFLADVLGAYDVYGGSPDAALRHGTQIPSNDPSLLVPAMAAATTHLGFGVTSNLSYEPAFPFARRMSTLDHLTDGRVGWNVVTGYLDSAARAAGLARQRGHDERYAVAEEYMDVVYSLWEGSWDDDAVVRDRARGVFTEPSRVRPARYRGAHVSVDAVHLSQPSPQRTPVLYQAGSSPAGRVFAARHAECVFVSGPSARAIAPRVADIRRLAAEAGRDPAAITIFALATVVTGPTDAAAEAKLADYRRYVSHEGALTLMSGWTGVDFSSYGLDQTVTHVRTEAGRSAMENITRADPSRVWTVREVAEHVGVGGVGPVFVGAPSTVADLMESWIAATGVDGFNLAAAVAPESFEDVAEHVVPELQRRGRYKRAYAPGTLREKLTGGGPRLPARHPAAGFRTLPVEAVE</sequence>
<dbReference type="GO" id="GO:0016491">
    <property type="term" value="F:oxidoreductase activity"/>
    <property type="evidence" value="ECO:0007669"/>
    <property type="project" value="UniProtKB-KW"/>
</dbReference>
<evidence type="ECO:0000256" key="1">
    <source>
        <dbReference type="ARBA" id="ARBA00022630"/>
    </source>
</evidence>
<keyword evidence="8" id="KW-1185">Reference proteome</keyword>
<protein>
    <submittedName>
        <fullName evidence="7">LLM class flavin-dependent oxidoreductase</fullName>
        <ecNumber evidence="7">1.-.-.-</ecNumber>
    </submittedName>
</protein>
<dbReference type="SUPFAM" id="SSF51679">
    <property type="entry name" value="Bacterial luciferase-like"/>
    <property type="match status" value="1"/>
</dbReference>
<evidence type="ECO:0000256" key="3">
    <source>
        <dbReference type="ARBA" id="ARBA00023002"/>
    </source>
</evidence>
<dbReference type="EMBL" id="JBHUER010000010">
    <property type="protein sequence ID" value="MFD1704343.1"/>
    <property type="molecule type" value="Genomic_DNA"/>
</dbReference>
<dbReference type="InterPro" id="IPR051260">
    <property type="entry name" value="Diverse_substr_monoxygenases"/>
</dbReference>
<dbReference type="PIRSF" id="PIRSF000337">
    <property type="entry name" value="NTA_MOA"/>
    <property type="match status" value="1"/>
</dbReference>
<evidence type="ECO:0000313" key="8">
    <source>
        <dbReference type="Proteomes" id="UP001597308"/>
    </source>
</evidence>
<reference evidence="8" key="1">
    <citation type="journal article" date="2019" name="Int. J. Syst. Evol. Microbiol.">
        <title>The Global Catalogue of Microorganisms (GCM) 10K type strain sequencing project: providing services to taxonomists for standard genome sequencing and annotation.</title>
        <authorList>
            <consortium name="The Broad Institute Genomics Platform"/>
            <consortium name="The Broad Institute Genome Sequencing Center for Infectious Disease"/>
            <person name="Wu L."/>
            <person name="Ma J."/>
        </authorList>
    </citation>
    <scope>NUCLEOTIDE SEQUENCE [LARGE SCALE GENOMIC DNA]</scope>
    <source>
        <strain evidence="8">KCTC 23707</strain>
    </source>
</reference>
<keyword evidence="2" id="KW-0288">FMN</keyword>
<keyword evidence="1" id="KW-0285">Flavoprotein</keyword>
<dbReference type="Gene3D" id="3.20.20.30">
    <property type="entry name" value="Luciferase-like domain"/>
    <property type="match status" value="1"/>
</dbReference>
<gene>
    <name evidence="7" type="ORF">ACFSCV_15150</name>
</gene>
<keyword evidence="4" id="KW-0503">Monooxygenase</keyword>
<evidence type="ECO:0000256" key="2">
    <source>
        <dbReference type="ARBA" id="ARBA00022643"/>
    </source>
</evidence>
<evidence type="ECO:0000259" key="6">
    <source>
        <dbReference type="Pfam" id="PF00296"/>
    </source>
</evidence>
<dbReference type="InterPro" id="IPR036661">
    <property type="entry name" value="Luciferase-like_sf"/>
</dbReference>
<dbReference type="NCBIfam" id="TIGR03860">
    <property type="entry name" value="FMN_nitrolo"/>
    <property type="match status" value="1"/>
</dbReference>
<dbReference type="Proteomes" id="UP001597308">
    <property type="component" value="Unassembled WGS sequence"/>
</dbReference>
<comment type="similarity">
    <text evidence="5">Belongs to the NtaA/SnaA/DszA monooxygenase family.</text>
</comment>
<accession>A0ABW4KAE7</accession>
<evidence type="ECO:0000256" key="4">
    <source>
        <dbReference type="ARBA" id="ARBA00023033"/>
    </source>
</evidence>
<feature type="domain" description="Luciferase-like" evidence="6">
    <location>
        <begin position="30"/>
        <end position="398"/>
    </location>
</feature>